<dbReference type="PANTHER" id="PTHR31756">
    <property type="entry name" value="PYRUVATE, PHOSPHATE DIKINASE REGULATORY PROTEIN 1, CHLOROPLASTIC"/>
    <property type="match status" value="1"/>
</dbReference>
<keyword evidence="3 5" id="KW-0547">Nucleotide-binding</keyword>
<dbReference type="Proteomes" id="UP000078003">
    <property type="component" value="Unassembled WGS sequence"/>
</dbReference>
<name>A0A1A9RHG0_EIKCO</name>
<dbReference type="PANTHER" id="PTHR31756:SF3">
    <property type="entry name" value="PYRUVATE, PHOSPHATE DIKINASE REGULATORY PROTEIN 1, CHLOROPLASTIC"/>
    <property type="match status" value="1"/>
</dbReference>
<evidence type="ECO:0000313" key="8">
    <source>
        <dbReference type="Proteomes" id="UP000077589"/>
    </source>
</evidence>
<feature type="binding site" evidence="5">
    <location>
        <begin position="155"/>
        <end position="162"/>
    </location>
    <ligand>
        <name>ADP</name>
        <dbReference type="ChEBI" id="CHEBI:456216"/>
    </ligand>
</feature>
<keyword evidence="1 5" id="KW-0723">Serine/threonine-protein kinase</keyword>
<dbReference type="AlphaFoldDB" id="A0A1A9RHG0"/>
<evidence type="ECO:0000313" key="7">
    <source>
        <dbReference type="EMBL" id="OAM19946.1"/>
    </source>
</evidence>
<evidence type="ECO:0000256" key="4">
    <source>
        <dbReference type="ARBA" id="ARBA00022777"/>
    </source>
</evidence>
<dbReference type="RefSeq" id="WP_023887682.1">
    <property type="nucleotide sequence ID" value="NZ_CAJPRZ010000021.1"/>
</dbReference>
<dbReference type="GO" id="GO:0005524">
    <property type="term" value="F:ATP binding"/>
    <property type="evidence" value="ECO:0007669"/>
    <property type="project" value="InterPro"/>
</dbReference>
<evidence type="ECO:0000256" key="5">
    <source>
        <dbReference type="HAMAP-Rule" id="MF_01062"/>
    </source>
</evidence>
<reference evidence="8 9" key="1">
    <citation type="submission" date="2016-05" db="EMBL/GenBank/DDBJ databases">
        <title>Draft genome of Corynebacterium afermentans subsp. afermentans LCDC 88199T.</title>
        <authorList>
            <person name="Bernier A.-M."/>
            <person name="Bernard K."/>
        </authorList>
    </citation>
    <scope>NUCLEOTIDE SEQUENCE [LARGE SCALE GENOMIC DNA]</scope>
    <source>
        <strain evidence="9">NML01-0328</strain>
        <strain evidence="8">NML04-0072</strain>
    </source>
</reference>
<comment type="similarity">
    <text evidence="5">Belongs to the pyruvate, phosphate/water dikinase regulatory protein family. PSRP subfamily.</text>
</comment>
<evidence type="ECO:0000256" key="2">
    <source>
        <dbReference type="ARBA" id="ARBA00022679"/>
    </source>
</evidence>
<comment type="caution">
    <text evidence="6">The sequence shown here is derived from an EMBL/GenBank/DDBJ whole genome shotgun (WGS) entry which is preliminary data.</text>
</comment>
<evidence type="ECO:0000256" key="3">
    <source>
        <dbReference type="ARBA" id="ARBA00022741"/>
    </source>
</evidence>
<dbReference type="EC" id="2.7.11.33" evidence="5"/>
<dbReference type="Pfam" id="PF03618">
    <property type="entry name" value="Kinase-PPPase"/>
    <property type="match status" value="1"/>
</dbReference>
<dbReference type="InterPro" id="IPR026530">
    <property type="entry name" value="PSRP"/>
</dbReference>
<sequence length="274" mass="30871">MPPCTRHAIFISDRTGLTAEGMGDALLNQFDDIEFKRFTYPFIDTPEKAERVVAEVNKIADGCNLRPIIFTSIVSEDIRHIIRNCNGLHLSFFDAFINKLEEELGTQAVLQVGRTHGIQNTERYDARMEAVNFSLNHDDGVSAKDLADADVILMGVSRSGKTPTCLYLALQYGIRAANYPLTPDDLDSTDLPRMVKPFKSKIFGLTIDPARLHHIRTERRPNSQYASPENCRREVNEAESMFRQHGIPYTSTTHKSVEELAAGIMLACKLQRRT</sequence>
<dbReference type="InterPro" id="IPR005177">
    <property type="entry name" value="Kinase-pyrophosphorylase"/>
</dbReference>
<dbReference type="NCBIfam" id="NF003742">
    <property type="entry name" value="PRK05339.1"/>
    <property type="match status" value="1"/>
</dbReference>
<evidence type="ECO:0000313" key="9">
    <source>
        <dbReference type="Proteomes" id="UP000078003"/>
    </source>
</evidence>
<keyword evidence="2 5" id="KW-0808">Transferase</keyword>
<comment type="catalytic activity">
    <reaction evidence="5">
        <text>[pyruvate, water dikinase]-phosphate + phosphate + H(+) = [pyruvate, water dikinase] + diphosphate</text>
        <dbReference type="Rhea" id="RHEA:48580"/>
        <dbReference type="Rhea" id="RHEA-COMP:11425"/>
        <dbReference type="Rhea" id="RHEA-COMP:11426"/>
        <dbReference type="ChEBI" id="CHEBI:15378"/>
        <dbReference type="ChEBI" id="CHEBI:33019"/>
        <dbReference type="ChEBI" id="CHEBI:43176"/>
        <dbReference type="ChEBI" id="CHEBI:43474"/>
        <dbReference type="ChEBI" id="CHEBI:68546"/>
        <dbReference type="EC" id="2.7.4.28"/>
    </reaction>
</comment>
<evidence type="ECO:0000256" key="1">
    <source>
        <dbReference type="ARBA" id="ARBA00022527"/>
    </source>
</evidence>
<comment type="catalytic activity">
    <reaction evidence="5">
        <text>[pyruvate, water dikinase] + ADP = [pyruvate, water dikinase]-phosphate + AMP + H(+)</text>
        <dbReference type="Rhea" id="RHEA:46020"/>
        <dbReference type="Rhea" id="RHEA-COMP:11425"/>
        <dbReference type="Rhea" id="RHEA-COMP:11426"/>
        <dbReference type="ChEBI" id="CHEBI:15378"/>
        <dbReference type="ChEBI" id="CHEBI:43176"/>
        <dbReference type="ChEBI" id="CHEBI:68546"/>
        <dbReference type="ChEBI" id="CHEBI:456215"/>
        <dbReference type="ChEBI" id="CHEBI:456216"/>
        <dbReference type="EC" id="2.7.11.33"/>
    </reaction>
</comment>
<dbReference type="GO" id="GO:0043531">
    <property type="term" value="F:ADP binding"/>
    <property type="evidence" value="ECO:0007669"/>
    <property type="project" value="UniProtKB-UniRule"/>
</dbReference>
<proteinExistence type="inferred from homology"/>
<keyword evidence="6" id="KW-0670">Pyruvate</keyword>
<dbReference type="EMBL" id="LXSG01000026">
    <property type="protein sequence ID" value="OAM19946.1"/>
    <property type="molecule type" value="Genomic_DNA"/>
</dbReference>
<evidence type="ECO:0000313" key="6">
    <source>
        <dbReference type="EMBL" id="OAM18422.1"/>
    </source>
</evidence>
<accession>A0A1A9RHG0</accession>
<dbReference type="STRING" id="539.A7P85_01730"/>
<dbReference type="EMBL" id="LXSF01000001">
    <property type="protein sequence ID" value="OAM18422.1"/>
    <property type="molecule type" value="Genomic_DNA"/>
</dbReference>
<reference evidence="6" key="2">
    <citation type="submission" date="2016-05" db="EMBL/GenBank/DDBJ databases">
        <authorList>
            <person name="Lavstsen T."/>
            <person name="Jespersen J.S."/>
        </authorList>
    </citation>
    <scope>NUCLEOTIDE SEQUENCE</scope>
    <source>
        <strain evidence="6">NML01-0328</strain>
        <strain evidence="7">NML04-0072</strain>
    </source>
</reference>
<comment type="function">
    <text evidence="5">Bifunctional serine/threonine kinase and phosphorylase involved in the regulation of the phosphoenolpyruvate synthase (PEPS) by catalyzing its phosphorylation/dephosphorylation.</text>
</comment>
<dbReference type="EC" id="2.7.4.28" evidence="5"/>
<dbReference type="OrthoDB" id="9782201at2"/>
<dbReference type="GO" id="GO:0016776">
    <property type="term" value="F:phosphotransferase activity, phosphate group as acceptor"/>
    <property type="evidence" value="ECO:0007669"/>
    <property type="project" value="UniProtKB-UniRule"/>
</dbReference>
<protein>
    <recommendedName>
        <fullName evidence="5">Putative phosphoenolpyruvate synthase regulatory protein</fullName>
        <shortName evidence="5">PEP synthase regulatory protein</shortName>
        <shortName evidence="5">PSRP</shortName>
        <ecNumber evidence="5">2.7.11.33</ecNumber>
        <ecNumber evidence="5">2.7.4.28</ecNumber>
    </recommendedName>
    <alternativeName>
        <fullName evidence="5">Pyruvate, water dikinase regulatory protein</fullName>
    </alternativeName>
</protein>
<dbReference type="HAMAP" id="MF_01062">
    <property type="entry name" value="PSRP"/>
    <property type="match status" value="1"/>
</dbReference>
<dbReference type="Proteomes" id="UP000077589">
    <property type="component" value="Unassembled WGS sequence"/>
</dbReference>
<dbReference type="GO" id="GO:0004674">
    <property type="term" value="F:protein serine/threonine kinase activity"/>
    <property type="evidence" value="ECO:0007669"/>
    <property type="project" value="UniProtKB-UniRule"/>
</dbReference>
<keyword evidence="4 5" id="KW-0418">Kinase</keyword>
<gene>
    <name evidence="6" type="ORF">A7P85_01730</name>
    <name evidence="7" type="ORF">A7P90_03955</name>
</gene>
<organism evidence="6 9">
    <name type="scientific">Eikenella corrodens</name>
    <dbReference type="NCBI Taxonomy" id="539"/>
    <lineage>
        <taxon>Bacteria</taxon>
        <taxon>Pseudomonadati</taxon>
        <taxon>Pseudomonadota</taxon>
        <taxon>Betaproteobacteria</taxon>
        <taxon>Neisseriales</taxon>
        <taxon>Neisseriaceae</taxon>
        <taxon>Eikenella</taxon>
    </lineage>
</organism>